<feature type="compositionally biased region" description="Polar residues" evidence="1">
    <location>
        <begin position="684"/>
        <end position="703"/>
    </location>
</feature>
<reference evidence="4" key="2">
    <citation type="journal article" date="2003" name="Nature">
        <title>Yeast genome duplication was followed by asynchronous differentiation of duplicated genes.</title>
        <authorList>
            <person name="Langkjaer R.B."/>
            <person name="Cliften P.F."/>
            <person name="Johnston M."/>
            <person name="Piskur J."/>
        </authorList>
    </citation>
    <scope>NUCLEOTIDE SEQUENCE</scope>
    <source>
        <strain evidence="4">CBS4311</strain>
    </source>
</reference>
<dbReference type="InterPro" id="IPR007519">
    <property type="entry name" value="Bul1_N"/>
</dbReference>
<feature type="compositionally biased region" description="Basic and acidic residues" evidence="1">
    <location>
        <begin position="667"/>
        <end position="683"/>
    </location>
</feature>
<dbReference type="InterPro" id="IPR022794">
    <property type="entry name" value="Bul1_C"/>
</dbReference>
<proteinExistence type="predicted"/>
<protein>
    <submittedName>
        <fullName evidence="4">BUL1</fullName>
    </submittedName>
</protein>
<accession>Q876B6</accession>
<feature type="region of interest" description="Disordered" evidence="1">
    <location>
        <begin position="572"/>
        <end position="602"/>
    </location>
</feature>
<feature type="region of interest" description="Disordered" evidence="1">
    <location>
        <begin position="132"/>
        <end position="158"/>
    </location>
</feature>
<dbReference type="EMBL" id="AY144899">
    <property type="protein sequence ID" value="AAO32463.1"/>
    <property type="molecule type" value="Genomic_DNA"/>
</dbReference>
<dbReference type="AlphaFoldDB" id="Q876B6"/>
<feature type="compositionally biased region" description="Polar residues" evidence="1">
    <location>
        <begin position="1"/>
        <end position="18"/>
    </location>
</feature>
<feature type="region of interest" description="Disordered" evidence="1">
    <location>
        <begin position="663"/>
        <end position="712"/>
    </location>
</feature>
<dbReference type="PANTHER" id="PTHR31904">
    <property type="entry name" value="BYPASS OF STOP CODON PROTEIN 5-RELATED"/>
    <property type="match status" value="1"/>
</dbReference>
<feature type="domain" description="Bul1 N-terminal" evidence="2">
    <location>
        <begin position="109"/>
        <end position="509"/>
    </location>
</feature>
<dbReference type="Pfam" id="PF04426">
    <property type="entry name" value="Bul1_C"/>
    <property type="match status" value="1"/>
</dbReference>
<evidence type="ECO:0000259" key="2">
    <source>
        <dbReference type="Pfam" id="PF04425"/>
    </source>
</evidence>
<evidence type="ECO:0000313" key="4">
    <source>
        <dbReference type="EMBL" id="AAO32463.1"/>
    </source>
</evidence>
<dbReference type="Pfam" id="PF04425">
    <property type="entry name" value="Bul1_N"/>
    <property type="match status" value="1"/>
</dbReference>
<feature type="domain" description="Bul1 C-terminal" evidence="3">
    <location>
        <begin position="751"/>
        <end position="913"/>
    </location>
</feature>
<feature type="region of interest" description="Disordered" evidence="1">
    <location>
        <begin position="1"/>
        <end position="23"/>
    </location>
</feature>
<name>Q876B6_MONSE</name>
<dbReference type="InterPro" id="IPR039634">
    <property type="entry name" value="Bul1-like"/>
</dbReference>
<evidence type="ECO:0000259" key="3">
    <source>
        <dbReference type="Pfam" id="PF04426"/>
    </source>
</evidence>
<organism evidence="4">
    <name type="scientific">Monosporozyma servazzii</name>
    <name type="common">Yeast</name>
    <name type="synonym">Kazachstania servazzii</name>
    <dbReference type="NCBI Taxonomy" id="27293"/>
    <lineage>
        <taxon>Eukaryota</taxon>
        <taxon>Fungi</taxon>
        <taxon>Dikarya</taxon>
        <taxon>Ascomycota</taxon>
        <taxon>Saccharomycotina</taxon>
        <taxon>Saccharomycetes</taxon>
        <taxon>Saccharomycetales</taxon>
        <taxon>Saccharomycetaceae</taxon>
        <taxon>Monosporozyma</taxon>
    </lineage>
</organism>
<reference evidence="4" key="1">
    <citation type="submission" date="2002-08" db="EMBL/GenBank/DDBJ databases">
        <authorList>
            <person name="Langkjaer R.B."/>
            <person name="Cliften P.F."/>
            <person name="Johnston M."/>
            <person name="Piskur J."/>
        </authorList>
    </citation>
    <scope>NUCLEOTIDE SEQUENCE</scope>
    <source>
        <strain evidence="4">CBS4311</strain>
    </source>
</reference>
<sequence>ASSKLLRNKNGSHTSTHSAVGDTDIEVKSSSMTNLMKLGRSELSRGFRDIAVPIENPNEFNPNDNSAVDLLTLQANGNSLRKGSKYDSENDITDSSFDRSGTYSSAYVDAESLLVDVLPSFEMYNSLHRHIPQGNVDPDRHDFPPTYNEQEESQPSASHIGVTTPFTDPLHALNTVHYSISSESSPFQDDLNDSDNINIDKLYSLPKLTTSPIDIDIRITKNIAKPHTPKYEEQSMLKEYTNGDIIHGYCIISNQSAHKLKYEMFYVTLEGYISFVDRKKGKRTVKRFLRMVDLSASWSYTDIDASSGINFTPGELDKYDGSYIGLTNNRTLEPHTRYKKFFMFKLPQQLLDMTCKHEHYSHCLLPPSFGIDKFKNHFKYSGIKINNVLGCGHMGIKGSPILTNDLSNDDISINYTIDARIVGKDIKTQKLNLMKEKEFNLRVIPFGFTSTYATNNNSHSDDLRIQRQVKDVQKLIEERLTALEKIFEKLDNDEPITNADVHGTDLSGTFDMNTELNSQEILQRKLDQLHINNRLDDSNNYDLSRMKNMSPKANTVEAEISYRYKAKHRKSSSVIQSNGSSINSSASVTPSPKAALKSKQSSPHISNGFFSNLLGVSSSSSIVTTPTVTPKYSQHDGQDNALVDNIHPIHSGTTAATLKSFLSNSDHSTETRKSKDEKHKSKDTIISATSPVQRLSTPSSVSQPPYIKSPSHSKENSGLIILTANIPQQALPYTVPSLLRKSNKFELKNKHDQENWFRLMEAVSDIERTPLTEIPIKLTSILSNNSAPHDPPKVTSVSVQLISITGISDNSIPIKLNSKFLMNKEKCDDIQKLFKSYEDKVTHYRKRFNANVDKLNELFNKGRTISSARELFFKDFISTLMASDIESMVNFEMKRVEINDIFKKQVLNQNDSELVWKPKLENSSESEAVLNVKLDFNQNINVTIIPNFETCLCCRFYFLRVNVKFDNNIGSTKIDIPVNVKKFNIVEKKA</sequence>
<feature type="compositionally biased region" description="Low complexity" evidence="1">
    <location>
        <begin position="572"/>
        <end position="588"/>
    </location>
</feature>
<evidence type="ECO:0000256" key="1">
    <source>
        <dbReference type="SAM" id="MobiDB-lite"/>
    </source>
</evidence>
<dbReference type="PANTHER" id="PTHR31904:SF1">
    <property type="entry name" value="BYPASS OF STOP CODON PROTEIN 5-RELATED"/>
    <property type="match status" value="1"/>
</dbReference>
<feature type="non-terminal residue" evidence="4">
    <location>
        <position position="1"/>
    </location>
</feature>